<keyword evidence="1" id="KW-0472">Membrane</keyword>
<dbReference type="EMBL" id="MCFE01000219">
    <property type="protein sequence ID" value="ORX93913.1"/>
    <property type="molecule type" value="Genomic_DNA"/>
</dbReference>
<evidence type="ECO:0000256" key="1">
    <source>
        <dbReference type="SAM" id="Phobius"/>
    </source>
</evidence>
<protein>
    <submittedName>
        <fullName evidence="2">Uncharacterized protein</fullName>
    </submittedName>
</protein>
<proteinExistence type="predicted"/>
<name>A0A1Y1Y7C8_9FUNG</name>
<feature type="transmembrane region" description="Helical" evidence="1">
    <location>
        <begin position="84"/>
        <end position="104"/>
    </location>
</feature>
<dbReference type="AlphaFoldDB" id="A0A1Y1Y7C8"/>
<dbReference type="Proteomes" id="UP000193498">
    <property type="component" value="Unassembled WGS sequence"/>
</dbReference>
<evidence type="ECO:0000313" key="3">
    <source>
        <dbReference type="Proteomes" id="UP000193498"/>
    </source>
</evidence>
<comment type="caution">
    <text evidence="2">The sequence shown here is derived from an EMBL/GenBank/DDBJ whole genome shotgun (WGS) entry which is preliminary data.</text>
</comment>
<organism evidence="2 3">
    <name type="scientific">Basidiobolus meristosporus CBS 931.73</name>
    <dbReference type="NCBI Taxonomy" id="1314790"/>
    <lineage>
        <taxon>Eukaryota</taxon>
        <taxon>Fungi</taxon>
        <taxon>Fungi incertae sedis</taxon>
        <taxon>Zoopagomycota</taxon>
        <taxon>Entomophthoromycotina</taxon>
        <taxon>Basidiobolomycetes</taxon>
        <taxon>Basidiobolales</taxon>
        <taxon>Basidiobolaceae</taxon>
        <taxon>Basidiobolus</taxon>
    </lineage>
</organism>
<feature type="transmembrane region" description="Helical" evidence="1">
    <location>
        <begin position="41"/>
        <end position="63"/>
    </location>
</feature>
<gene>
    <name evidence="2" type="ORF">K493DRAFT_302370</name>
</gene>
<keyword evidence="1" id="KW-1133">Transmembrane helix</keyword>
<evidence type="ECO:0000313" key="2">
    <source>
        <dbReference type="EMBL" id="ORX93913.1"/>
    </source>
</evidence>
<keyword evidence="3" id="KW-1185">Reference proteome</keyword>
<dbReference type="InParanoid" id="A0A1Y1Y7C8"/>
<accession>A0A1Y1Y7C8</accession>
<keyword evidence="1" id="KW-0812">Transmembrane</keyword>
<reference evidence="2 3" key="1">
    <citation type="submission" date="2016-07" db="EMBL/GenBank/DDBJ databases">
        <title>Pervasive Adenine N6-methylation of Active Genes in Fungi.</title>
        <authorList>
            <consortium name="DOE Joint Genome Institute"/>
            <person name="Mondo S.J."/>
            <person name="Dannebaum R.O."/>
            <person name="Kuo R.C."/>
            <person name="Labutti K."/>
            <person name="Haridas S."/>
            <person name="Kuo A."/>
            <person name="Salamov A."/>
            <person name="Ahrendt S.R."/>
            <person name="Lipzen A."/>
            <person name="Sullivan W."/>
            <person name="Andreopoulos W.B."/>
            <person name="Clum A."/>
            <person name="Lindquist E."/>
            <person name="Daum C."/>
            <person name="Ramamoorthy G.K."/>
            <person name="Gryganskyi A."/>
            <person name="Culley D."/>
            <person name="Magnuson J.K."/>
            <person name="James T.Y."/>
            <person name="O'Malley M.A."/>
            <person name="Stajich J.E."/>
            <person name="Spatafora J.W."/>
            <person name="Visel A."/>
            <person name="Grigoriev I.V."/>
        </authorList>
    </citation>
    <scope>NUCLEOTIDE SEQUENCE [LARGE SCALE GENOMIC DNA]</scope>
    <source>
        <strain evidence="2 3">CBS 931.73</strain>
    </source>
</reference>
<sequence>MSSLSFTLWRYPQLVNSKVSAVHPLAGQRNFVAIVPGNGRLIYPAIADSVYLTIFILSTYSTFQYRKANHLTLFQGLLRGTNDLSFLFGMVATVLFTLISNFSLASITSQLHFVGWIVLSKLCDELLREEYRVRQIQTAALSPETSHDFELDDSRSMTRFSSSISRTKSIPGLNSLNSRSVGNHPLLEDAHHEKSVVLKIESKSER</sequence>